<dbReference type="InterPro" id="IPR005829">
    <property type="entry name" value="Sugar_transporter_CS"/>
</dbReference>
<feature type="transmembrane region" description="Helical" evidence="12">
    <location>
        <begin position="53"/>
        <end position="76"/>
    </location>
</feature>
<evidence type="ECO:0000256" key="12">
    <source>
        <dbReference type="SAM" id="Phobius"/>
    </source>
</evidence>
<evidence type="ECO:0000256" key="1">
    <source>
        <dbReference type="ARBA" id="ARBA00004651"/>
    </source>
</evidence>
<dbReference type="EMBL" id="VMNW02000008">
    <property type="protein sequence ID" value="KAA9164023.1"/>
    <property type="molecule type" value="Genomic_DNA"/>
</dbReference>
<feature type="transmembrane region" description="Helical" evidence="12">
    <location>
        <begin position="308"/>
        <end position="327"/>
    </location>
</feature>
<protein>
    <recommendedName>
        <fullName evidence="10">Putative proline/betaine transporter</fullName>
    </recommendedName>
</protein>
<keyword evidence="8 12" id="KW-0472">Membrane</keyword>
<feature type="transmembrane region" description="Helical" evidence="12">
    <location>
        <begin position="333"/>
        <end position="358"/>
    </location>
</feature>
<feature type="transmembrane region" description="Helical" evidence="12">
    <location>
        <begin position="88"/>
        <end position="112"/>
    </location>
</feature>
<evidence type="ECO:0000259" key="13">
    <source>
        <dbReference type="PROSITE" id="PS50850"/>
    </source>
</evidence>
<dbReference type="InterPro" id="IPR011701">
    <property type="entry name" value="MFS"/>
</dbReference>
<evidence type="ECO:0000313" key="15">
    <source>
        <dbReference type="Proteomes" id="UP000319769"/>
    </source>
</evidence>
<dbReference type="RefSeq" id="WP_150980224.1">
    <property type="nucleotide sequence ID" value="NZ_VMNW02000008.1"/>
</dbReference>
<feature type="transmembrane region" description="Helical" evidence="12">
    <location>
        <begin position="399"/>
        <end position="418"/>
    </location>
</feature>
<dbReference type="PROSITE" id="PS00217">
    <property type="entry name" value="SUGAR_TRANSPORT_2"/>
    <property type="match status" value="1"/>
</dbReference>
<feature type="transmembrane region" description="Helical" evidence="12">
    <location>
        <begin position="192"/>
        <end position="211"/>
    </location>
</feature>
<dbReference type="SUPFAM" id="SSF103473">
    <property type="entry name" value="MFS general substrate transporter"/>
    <property type="match status" value="1"/>
</dbReference>
<keyword evidence="15" id="KW-1185">Reference proteome</keyword>
<feature type="domain" description="Major facilitator superfamily (MFS) profile" evidence="13">
    <location>
        <begin position="16"/>
        <end position="421"/>
    </location>
</feature>
<feature type="compositionally biased region" description="Basic and acidic residues" evidence="11">
    <location>
        <begin position="425"/>
        <end position="438"/>
    </location>
</feature>
<dbReference type="PANTHER" id="PTHR43528">
    <property type="entry name" value="ALPHA-KETOGLUTARATE PERMEASE"/>
    <property type="match status" value="1"/>
</dbReference>
<dbReference type="AlphaFoldDB" id="A0A5N0VF71"/>
<dbReference type="InterPro" id="IPR036259">
    <property type="entry name" value="MFS_trans_sf"/>
</dbReference>
<evidence type="ECO:0000256" key="4">
    <source>
        <dbReference type="ARBA" id="ARBA00022475"/>
    </source>
</evidence>
<feature type="transmembrane region" description="Helical" evidence="12">
    <location>
        <begin position="163"/>
        <end position="180"/>
    </location>
</feature>
<comment type="similarity">
    <text evidence="2">Belongs to the major facilitator superfamily. Metabolite:H+ Symporter (MHS) family (TC 2.A.1.6) family.</text>
</comment>
<keyword evidence="3" id="KW-0813">Transport</keyword>
<evidence type="ECO:0000313" key="14">
    <source>
        <dbReference type="EMBL" id="KAA9164023.1"/>
    </source>
</evidence>
<feature type="transmembrane region" description="Helical" evidence="12">
    <location>
        <begin position="118"/>
        <end position="143"/>
    </location>
</feature>
<dbReference type="Pfam" id="PF07690">
    <property type="entry name" value="MFS_1"/>
    <property type="match status" value="1"/>
</dbReference>
<evidence type="ECO:0000256" key="10">
    <source>
        <dbReference type="ARBA" id="ARBA00039918"/>
    </source>
</evidence>
<gene>
    <name evidence="14" type="ORF">FPZ12_008380</name>
</gene>
<keyword evidence="6" id="KW-0769">Symport</keyword>
<reference evidence="14" key="1">
    <citation type="submission" date="2019-09" db="EMBL/GenBank/DDBJ databases">
        <authorList>
            <person name="Teo W.F.A."/>
            <person name="Duangmal K."/>
        </authorList>
    </citation>
    <scope>NUCLEOTIDE SEQUENCE [LARGE SCALE GENOMIC DNA]</scope>
    <source>
        <strain evidence="14">K81G1</strain>
    </source>
</reference>
<evidence type="ECO:0000256" key="9">
    <source>
        <dbReference type="ARBA" id="ARBA00037295"/>
    </source>
</evidence>
<evidence type="ECO:0000256" key="6">
    <source>
        <dbReference type="ARBA" id="ARBA00022847"/>
    </source>
</evidence>
<evidence type="ECO:0000256" key="8">
    <source>
        <dbReference type="ARBA" id="ARBA00023136"/>
    </source>
</evidence>
<evidence type="ECO:0000256" key="2">
    <source>
        <dbReference type="ARBA" id="ARBA00008240"/>
    </source>
</evidence>
<dbReference type="PANTHER" id="PTHR43528:SF1">
    <property type="entry name" value="ALPHA-KETOGLUTARATE PERMEASE"/>
    <property type="match status" value="1"/>
</dbReference>
<comment type="caution">
    <text evidence="14">The sequence shown here is derived from an EMBL/GenBank/DDBJ whole genome shotgun (WGS) entry which is preliminary data.</text>
</comment>
<evidence type="ECO:0000256" key="11">
    <source>
        <dbReference type="SAM" id="MobiDB-lite"/>
    </source>
</evidence>
<dbReference type="Gene3D" id="1.20.1250.20">
    <property type="entry name" value="MFS general substrate transporter like domains"/>
    <property type="match status" value="2"/>
</dbReference>
<feature type="transmembrane region" description="Helical" evidence="12">
    <location>
        <begin position="16"/>
        <end position="41"/>
    </location>
</feature>
<evidence type="ECO:0000256" key="3">
    <source>
        <dbReference type="ARBA" id="ARBA00022448"/>
    </source>
</evidence>
<organism evidence="14 15">
    <name type="scientific">Amycolatopsis acidicola</name>
    <dbReference type="NCBI Taxonomy" id="2596893"/>
    <lineage>
        <taxon>Bacteria</taxon>
        <taxon>Bacillati</taxon>
        <taxon>Actinomycetota</taxon>
        <taxon>Actinomycetes</taxon>
        <taxon>Pseudonocardiales</taxon>
        <taxon>Pseudonocardiaceae</taxon>
        <taxon>Amycolatopsis</taxon>
    </lineage>
</organism>
<dbReference type="GO" id="GO:0015293">
    <property type="term" value="F:symporter activity"/>
    <property type="evidence" value="ECO:0007669"/>
    <property type="project" value="UniProtKB-KW"/>
</dbReference>
<sequence length="447" mass="47505">MTTYPPDSDRKTLHRAIAAAAIGNFVTWFDFATYGFLALIISEVFFPAGNPALSLLSTFAIFGVAFLMEPVGAFVFGRLGDTMGRKTILATVIIMMSAATFIVGLLPGYAQIGVTAPILLLIVRLLQGFAAGGEPGGAATFLVESAQPERRARTVSVWHCSSYLSNVGASLLILGLYAVLSDEQMHAWGWRVPFLIAAPIGVIGLIIRLKLSDTPEFEKMKSEGSLSESPLREVLTVNRRQVLQVIGCSAFQYAAFYFVFIYMETYLKSELAFSSTAASMSTVACLVIASISIFGFARICDRVGRKPILRWAMIICIVLTFPVFLLINSGSVPLAIVGHVALGVPLAMFMSASGSAMVEIFPARVRYTGFSVGFNVAGALFGGTVAYAATLLISLTGSSLSPSAIIIATALIALVAVATMKETAGPRREVGEGQHREPAAAPAGDTQ</sequence>
<feature type="region of interest" description="Disordered" evidence="11">
    <location>
        <begin position="425"/>
        <end position="447"/>
    </location>
</feature>
<accession>A0A5N0VF71</accession>
<dbReference type="FunFam" id="1.20.1250.20:FF:000001">
    <property type="entry name" value="Dicarboxylate MFS transporter"/>
    <property type="match status" value="1"/>
</dbReference>
<dbReference type="PROSITE" id="PS50850">
    <property type="entry name" value="MFS"/>
    <property type="match status" value="1"/>
</dbReference>
<evidence type="ECO:0000256" key="7">
    <source>
        <dbReference type="ARBA" id="ARBA00022989"/>
    </source>
</evidence>
<keyword evidence="7 12" id="KW-1133">Transmembrane helix</keyword>
<dbReference type="InterPro" id="IPR051084">
    <property type="entry name" value="H+-coupled_symporters"/>
</dbReference>
<feature type="transmembrane region" description="Helical" evidence="12">
    <location>
        <begin position="275"/>
        <end position="296"/>
    </location>
</feature>
<proteinExistence type="inferred from homology"/>
<evidence type="ECO:0000256" key="5">
    <source>
        <dbReference type="ARBA" id="ARBA00022692"/>
    </source>
</evidence>
<comment type="subcellular location">
    <subcellularLocation>
        <location evidence="1">Cell membrane</location>
        <topology evidence="1">Multi-pass membrane protein</topology>
    </subcellularLocation>
</comment>
<name>A0A5N0VF71_9PSEU</name>
<dbReference type="OrthoDB" id="9066401at2"/>
<feature type="transmembrane region" description="Helical" evidence="12">
    <location>
        <begin position="370"/>
        <end position="393"/>
    </location>
</feature>
<dbReference type="GO" id="GO:0005886">
    <property type="term" value="C:plasma membrane"/>
    <property type="evidence" value="ECO:0007669"/>
    <property type="project" value="UniProtKB-SubCell"/>
</dbReference>
<feature type="transmembrane region" description="Helical" evidence="12">
    <location>
        <begin position="242"/>
        <end position="263"/>
    </location>
</feature>
<comment type="function">
    <text evidence="9">May be a proton symporter involved in the uptake of osmolytes such as proline and glycine betaine.</text>
</comment>
<dbReference type="InterPro" id="IPR020846">
    <property type="entry name" value="MFS_dom"/>
</dbReference>
<keyword evidence="4" id="KW-1003">Cell membrane</keyword>
<keyword evidence="5 12" id="KW-0812">Transmembrane</keyword>
<dbReference type="Proteomes" id="UP000319769">
    <property type="component" value="Unassembled WGS sequence"/>
</dbReference>